<keyword evidence="2" id="KW-0488">Methylation</keyword>
<comment type="subcellular location">
    <subcellularLocation>
        <location evidence="1">Membrane</location>
        <topology evidence="1">Single-pass membrane protein</topology>
    </subcellularLocation>
</comment>
<evidence type="ECO:0000256" key="3">
    <source>
        <dbReference type="ARBA" id="ARBA00022692"/>
    </source>
</evidence>
<dbReference type="RefSeq" id="WP_261694537.1">
    <property type="nucleotide sequence ID" value="NZ_CP104694.1"/>
</dbReference>
<accession>A0ABY6BDE9</accession>
<proteinExistence type="predicted"/>
<dbReference type="InterPro" id="IPR002416">
    <property type="entry name" value="T2SS_protein-GspH"/>
</dbReference>
<keyword evidence="5 6" id="KW-0472">Membrane</keyword>
<dbReference type="Gene3D" id="3.55.40.10">
    <property type="entry name" value="minor pseudopilin epsh domain"/>
    <property type="match status" value="1"/>
</dbReference>
<dbReference type="InterPro" id="IPR012902">
    <property type="entry name" value="N_methyl_site"/>
</dbReference>
<organism evidence="7 8">
    <name type="scientific">Tahibacter amnicola</name>
    <dbReference type="NCBI Taxonomy" id="2976241"/>
    <lineage>
        <taxon>Bacteria</taxon>
        <taxon>Pseudomonadati</taxon>
        <taxon>Pseudomonadota</taxon>
        <taxon>Gammaproteobacteria</taxon>
        <taxon>Lysobacterales</taxon>
        <taxon>Rhodanobacteraceae</taxon>
        <taxon>Tahibacter</taxon>
    </lineage>
</organism>
<feature type="transmembrane region" description="Helical" evidence="6">
    <location>
        <begin position="20"/>
        <end position="46"/>
    </location>
</feature>
<gene>
    <name evidence="7" type="ORF">N4264_22970</name>
</gene>
<protein>
    <submittedName>
        <fullName evidence="7">Prepilin-type N-terminal cleavage/methylation domain-containing protein</fullName>
    </submittedName>
</protein>
<dbReference type="Proteomes" id="UP001064632">
    <property type="component" value="Chromosome"/>
</dbReference>
<dbReference type="Pfam" id="PF07963">
    <property type="entry name" value="N_methyl"/>
    <property type="match status" value="1"/>
</dbReference>
<keyword evidence="3 6" id="KW-0812">Transmembrane</keyword>
<dbReference type="InterPro" id="IPR045584">
    <property type="entry name" value="Pilin-like"/>
</dbReference>
<reference evidence="7" key="1">
    <citation type="submission" date="2022-09" db="EMBL/GenBank/DDBJ databases">
        <title>Tahibacter sp. nov., isolated from a fresh water.</title>
        <authorList>
            <person name="Baek J.H."/>
            <person name="Lee J.K."/>
            <person name="Kim J.M."/>
            <person name="Jeon C.O."/>
        </authorList>
    </citation>
    <scope>NUCLEOTIDE SEQUENCE</scope>
    <source>
        <strain evidence="7">W38</strain>
    </source>
</reference>
<dbReference type="EMBL" id="CP104694">
    <property type="protein sequence ID" value="UXI67567.1"/>
    <property type="molecule type" value="Genomic_DNA"/>
</dbReference>
<evidence type="ECO:0000313" key="7">
    <source>
        <dbReference type="EMBL" id="UXI67567.1"/>
    </source>
</evidence>
<evidence type="ECO:0000256" key="1">
    <source>
        <dbReference type="ARBA" id="ARBA00004167"/>
    </source>
</evidence>
<dbReference type="PRINTS" id="PR00885">
    <property type="entry name" value="BCTERIALGSPH"/>
</dbReference>
<dbReference type="SUPFAM" id="SSF54523">
    <property type="entry name" value="Pili subunits"/>
    <property type="match status" value="1"/>
</dbReference>
<evidence type="ECO:0000256" key="4">
    <source>
        <dbReference type="ARBA" id="ARBA00022989"/>
    </source>
</evidence>
<dbReference type="PROSITE" id="PS00409">
    <property type="entry name" value="PROKAR_NTER_METHYL"/>
    <property type="match status" value="1"/>
</dbReference>
<dbReference type="NCBIfam" id="TIGR02532">
    <property type="entry name" value="IV_pilin_GFxxxE"/>
    <property type="match status" value="1"/>
</dbReference>
<keyword evidence="8" id="KW-1185">Reference proteome</keyword>
<keyword evidence="4 6" id="KW-1133">Transmembrane helix</keyword>
<sequence length="181" mass="19280">MSTRTSIAQTAAAGVATRAAGFTLIEILVIVVILAVLAAAVSMSLSGGGGERQLERESERLQALLGYACERAEIGGHAVAFFVLPGGYGFSEFKEGGWKPFSEGELRQRSWPGPIRAELSRDGILVEVTTEPPASPAVACHASGELTPFRLELGIADLSQRWRLEGDIAGDLKRERVDASR</sequence>
<evidence type="ECO:0000313" key="8">
    <source>
        <dbReference type="Proteomes" id="UP001064632"/>
    </source>
</evidence>
<evidence type="ECO:0000256" key="2">
    <source>
        <dbReference type="ARBA" id="ARBA00022481"/>
    </source>
</evidence>
<name>A0ABY6BDE9_9GAMM</name>
<evidence type="ECO:0000256" key="5">
    <source>
        <dbReference type="ARBA" id="ARBA00023136"/>
    </source>
</evidence>
<evidence type="ECO:0000256" key="6">
    <source>
        <dbReference type="SAM" id="Phobius"/>
    </source>
</evidence>